<proteinExistence type="predicted"/>
<dbReference type="EMBL" id="BAAAOQ010000002">
    <property type="protein sequence ID" value="GAA2191861.1"/>
    <property type="molecule type" value="Genomic_DNA"/>
</dbReference>
<dbReference type="RefSeq" id="WP_346162023.1">
    <property type="nucleotide sequence ID" value="NZ_BAAAOQ010000002.1"/>
</dbReference>
<organism evidence="2 3">
    <name type="scientific">Streptomyces bangladeshensis</name>
    <dbReference type="NCBI Taxonomy" id="295352"/>
    <lineage>
        <taxon>Bacteria</taxon>
        <taxon>Bacillati</taxon>
        <taxon>Actinomycetota</taxon>
        <taxon>Actinomycetes</taxon>
        <taxon>Kitasatosporales</taxon>
        <taxon>Streptomycetaceae</taxon>
        <taxon>Streptomyces</taxon>
    </lineage>
</organism>
<name>A0ABN3BB38_9ACTN</name>
<evidence type="ECO:0000313" key="2">
    <source>
        <dbReference type="EMBL" id="GAA2191861.1"/>
    </source>
</evidence>
<reference evidence="2 3" key="1">
    <citation type="journal article" date="2019" name="Int. J. Syst. Evol. Microbiol.">
        <title>The Global Catalogue of Microorganisms (GCM) 10K type strain sequencing project: providing services to taxonomists for standard genome sequencing and annotation.</title>
        <authorList>
            <consortium name="The Broad Institute Genomics Platform"/>
            <consortium name="The Broad Institute Genome Sequencing Center for Infectious Disease"/>
            <person name="Wu L."/>
            <person name="Ma J."/>
        </authorList>
    </citation>
    <scope>NUCLEOTIDE SEQUENCE [LARGE SCALE GENOMIC DNA]</scope>
    <source>
        <strain evidence="2 3">JCM 14924</strain>
    </source>
</reference>
<accession>A0ABN3BB38</accession>
<keyword evidence="1" id="KW-0732">Signal</keyword>
<gene>
    <name evidence="2" type="ORF">GCM10009787_06930</name>
</gene>
<dbReference type="Proteomes" id="UP001501391">
    <property type="component" value="Unassembled WGS sequence"/>
</dbReference>
<evidence type="ECO:0000256" key="1">
    <source>
        <dbReference type="SAM" id="SignalP"/>
    </source>
</evidence>
<feature type="signal peptide" evidence="1">
    <location>
        <begin position="1"/>
        <end position="25"/>
    </location>
</feature>
<protein>
    <submittedName>
        <fullName evidence="2">Uncharacterized protein</fullName>
    </submittedName>
</protein>
<comment type="caution">
    <text evidence="2">The sequence shown here is derived from an EMBL/GenBank/DDBJ whole genome shotgun (WGS) entry which is preliminary data.</text>
</comment>
<keyword evidence="3" id="KW-1185">Reference proteome</keyword>
<feature type="chain" id="PRO_5046216465" evidence="1">
    <location>
        <begin position="26"/>
        <end position="139"/>
    </location>
</feature>
<sequence length="139" mass="14179">MGSGVRTLRIGAVSAGLALTLGATAAPAKAHAQRSTATTPAQTTAAPAPTGLAYTYDAAGQTVTVTWNPQDPADTLTRNYRPGLCGPTPQDPCFVAPQVILGTSYSFKKAPGTAPAYIKIYAETATHTLTGSETLTVTV</sequence>
<evidence type="ECO:0000313" key="3">
    <source>
        <dbReference type="Proteomes" id="UP001501391"/>
    </source>
</evidence>